<dbReference type="GO" id="GO:0051539">
    <property type="term" value="F:4 iron, 4 sulfur cluster binding"/>
    <property type="evidence" value="ECO:0007669"/>
    <property type="project" value="UniProtKB-KW"/>
</dbReference>
<accession>A0A150X4Q0</accession>
<keyword evidence="11" id="KW-0456">Lyase</keyword>
<dbReference type="InterPro" id="IPR013483">
    <property type="entry name" value="MoaA"/>
</dbReference>
<keyword evidence="8" id="KW-0411">Iron-sulfur</keyword>
<proteinExistence type="predicted"/>
<dbReference type="AlphaFoldDB" id="A0A150X4Q0"/>
<evidence type="ECO:0000256" key="2">
    <source>
        <dbReference type="ARBA" id="ARBA00012167"/>
    </source>
</evidence>
<evidence type="ECO:0000313" key="15">
    <source>
        <dbReference type="EMBL" id="KYG73677.1"/>
    </source>
</evidence>
<keyword evidence="5" id="KW-0479">Metal-binding</keyword>
<feature type="domain" description="Radical SAM core" evidence="14">
    <location>
        <begin position="5"/>
        <end position="226"/>
    </location>
</feature>
<organism evidence="15 16">
    <name type="scientific">Roseivirga spongicola</name>
    <dbReference type="NCBI Taxonomy" id="333140"/>
    <lineage>
        <taxon>Bacteria</taxon>
        <taxon>Pseudomonadati</taxon>
        <taxon>Bacteroidota</taxon>
        <taxon>Cytophagia</taxon>
        <taxon>Cytophagales</taxon>
        <taxon>Roseivirgaceae</taxon>
        <taxon>Roseivirga</taxon>
    </lineage>
</organism>
<evidence type="ECO:0000256" key="12">
    <source>
        <dbReference type="ARBA" id="ARBA00048697"/>
    </source>
</evidence>
<evidence type="ECO:0000313" key="16">
    <source>
        <dbReference type="Proteomes" id="UP000075606"/>
    </source>
</evidence>
<evidence type="ECO:0000256" key="3">
    <source>
        <dbReference type="ARBA" id="ARBA00022485"/>
    </source>
</evidence>
<dbReference type="STRING" id="333140.AWW68_13395"/>
<keyword evidence="6" id="KW-0547">Nucleotide-binding</keyword>
<protein>
    <recommendedName>
        <fullName evidence="2">GTP 3',8-cyclase</fullName>
        <ecNumber evidence="2">4.1.99.22</ecNumber>
    </recommendedName>
</protein>
<keyword evidence="10" id="KW-0501">Molybdenum cofactor biosynthesis</keyword>
<name>A0A150X4Q0_9BACT</name>
<dbReference type="GO" id="GO:0046872">
    <property type="term" value="F:metal ion binding"/>
    <property type="evidence" value="ECO:0007669"/>
    <property type="project" value="UniProtKB-KW"/>
</dbReference>
<evidence type="ECO:0000256" key="7">
    <source>
        <dbReference type="ARBA" id="ARBA00023004"/>
    </source>
</evidence>
<evidence type="ECO:0000256" key="10">
    <source>
        <dbReference type="ARBA" id="ARBA00023150"/>
    </source>
</evidence>
<dbReference type="PROSITE" id="PS51918">
    <property type="entry name" value="RADICAL_SAM"/>
    <property type="match status" value="1"/>
</dbReference>
<dbReference type="InterPro" id="IPR010505">
    <property type="entry name" value="MoaA_twitch"/>
</dbReference>
<keyword evidence="16" id="KW-1185">Reference proteome</keyword>
<evidence type="ECO:0000256" key="6">
    <source>
        <dbReference type="ARBA" id="ARBA00022741"/>
    </source>
</evidence>
<comment type="cofactor">
    <cofactor evidence="1">
        <name>[4Fe-4S] cluster</name>
        <dbReference type="ChEBI" id="CHEBI:49883"/>
    </cofactor>
</comment>
<evidence type="ECO:0000256" key="8">
    <source>
        <dbReference type="ARBA" id="ARBA00023014"/>
    </source>
</evidence>
<dbReference type="InterPro" id="IPR040064">
    <property type="entry name" value="MoaA-like"/>
</dbReference>
<keyword evidence="4" id="KW-0949">S-adenosyl-L-methionine</keyword>
<dbReference type="SUPFAM" id="SSF102114">
    <property type="entry name" value="Radical SAM enzymes"/>
    <property type="match status" value="1"/>
</dbReference>
<dbReference type="Pfam" id="PF04055">
    <property type="entry name" value="Radical_SAM"/>
    <property type="match status" value="1"/>
</dbReference>
<keyword evidence="9" id="KW-0342">GTP-binding</keyword>
<dbReference type="EMBL" id="LRPC01000028">
    <property type="protein sequence ID" value="KYG73677.1"/>
    <property type="molecule type" value="Genomic_DNA"/>
</dbReference>
<dbReference type="CDD" id="cd01335">
    <property type="entry name" value="Radical_SAM"/>
    <property type="match status" value="1"/>
</dbReference>
<dbReference type="RefSeq" id="WP_068222315.1">
    <property type="nucleotide sequence ID" value="NZ_LRPC01000028.1"/>
</dbReference>
<dbReference type="EC" id="4.1.99.22" evidence="2"/>
<reference evidence="15 16" key="1">
    <citation type="submission" date="2016-01" db="EMBL/GenBank/DDBJ databases">
        <title>Genome sequencing of Roseivirga spongicola UST030701-084.</title>
        <authorList>
            <person name="Selvaratnam C."/>
            <person name="Thevarajoo S."/>
            <person name="Goh K.M."/>
            <person name="Ee R."/>
            <person name="Chan K.-G."/>
            <person name="Chong C.S."/>
        </authorList>
    </citation>
    <scope>NUCLEOTIDE SEQUENCE [LARGE SCALE GENOMIC DNA]</scope>
    <source>
        <strain evidence="15 16">UST030701-084</strain>
    </source>
</reference>
<dbReference type="GO" id="GO:0006777">
    <property type="term" value="P:Mo-molybdopterin cofactor biosynthetic process"/>
    <property type="evidence" value="ECO:0007669"/>
    <property type="project" value="UniProtKB-KW"/>
</dbReference>
<dbReference type="InterPro" id="IPR058240">
    <property type="entry name" value="rSAM_sf"/>
</dbReference>
<dbReference type="InterPro" id="IPR007197">
    <property type="entry name" value="rSAM"/>
</dbReference>
<dbReference type="GO" id="GO:0061799">
    <property type="term" value="F:cyclic pyranopterin monophosphate synthase activity"/>
    <property type="evidence" value="ECO:0007669"/>
    <property type="project" value="TreeGrafter"/>
</dbReference>
<dbReference type="CDD" id="cd21117">
    <property type="entry name" value="Twitch_MoaA"/>
    <property type="match status" value="1"/>
</dbReference>
<evidence type="ECO:0000256" key="5">
    <source>
        <dbReference type="ARBA" id="ARBA00022723"/>
    </source>
</evidence>
<evidence type="ECO:0000256" key="11">
    <source>
        <dbReference type="ARBA" id="ARBA00023239"/>
    </source>
</evidence>
<sequence length="328" mass="37655">MLFDNHGRQLRYLRLGVTERCNLRCFYCMPEEGLPWSNKKQLLSYEEMLRLVGILAKMGISKVRITGGEPFVRKDLMPFMADLSQIEGIEKLSITTNGTAPTRHIEALKAMGIHAVNLSLDTLNKERFHKITRRDEFDQVINFYQSLIDAGIRTKINTVVMEEHNLEDILPLVELTQKDPVNVRFIEEMPFNGGSKGYQKIDWNYKKILQLIAEKHPTIQKLDDHASSTSYNYQIPGARGSFGVIPAYSRSICGTCDRIRLTPKGDLMTCLYQNEGFSFRDFMRQGASDQDIQEKFMHFFKRRAKNGFEAEEQKSQSNTFESMATIGG</sequence>
<dbReference type="InterPro" id="IPR013785">
    <property type="entry name" value="Aldolase_TIM"/>
</dbReference>
<dbReference type="Pfam" id="PF06463">
    <property type="entry name" value="Mob_synth_C"/>
    <property type="match status" value="1"/>
</dbReference>
<dbReference type="PROSITE" id="PS01305">
    <property type="entry name" value="MOAA_NIFB_PQQE"/>
    <property type="match status" value="1"/>
</dbReference>
<dbReference type="SMART" id="SM00729">
    <property type="entry name" value="Elp3"/>
    <property type="match status" value="1"/>
</dbReference>
<evidence type="ECO:0000256" key="4">
    <source>
        <dbReference type="ARBA" id="ARBA00022691"/>
    </source>
</evidence>
<dbReference type="Gene3D" id="3.20.20.70">
    <property type="entry name" value="Aldolase class I"/>
    <property type="match status" value="1"/>
</dbReference>
<dbReference type="Proteomes" id="UP000075606">
    <property type="component" value="Unassembled WGS sequence"/>
</dbReference>
<comment type="catalytic activity">
    <reaction evidence="12">
        <text>GTP + AH2 + S-adenosyl-L-methionine = (8S)-3',8-cyclo-7,8-dihydroguanosine 5'-triphosphate + 5'-deoxyadenosine + L-methionine + A + H(+)</text>
        <dbReference type="Rhea" id="RHEA:49576"/>
        <dbReference type="ChEBI" id="CHEBI:13193"/>
        <dbReference type="ChEBI" id="CHEBI:15378"/>
        <dbReference type="ChEBI" id="CHEBI:17319"/>
        <dbReference type="ChEBI" id="CHEBI:17499"/>
        <dbReference type="ChEBI" id="CHEBI:37565"/>
        <dbReference type="ChEBI" id="CHEBI:57844"/>
        <dbReference type="ChEBI" id="CHEBI:59789"/>
        <dbReference type="ChEBI" id="CHEBI:131766"/>
        <dbReference type="EC" id="4.1.99.22"/>
    </reaction>
</comment>
<gene>
    <name evidence="15" type="ORF">AWW68_13395</name>
</gene>
<evidence type="ECO:0000256" key="9">
    <source>
        <dbReference type="ARBA" id="ARBA00023134"/>
    </source>
</evidence>
<keyword evidence="3" id="KW-0004">4Fe-4S</keyword>
<dbReference type="GO" id="GO:0005525">
    <property type="term" value="F:GTP binding"/>
    <property type="evidence" value="ECO:0007669"/>
    <property type="project" value="UniProtKB-KW"/>
</dbReference>
<dbReference type="SFLD" id="SFLDG01067">
    <property type="entry name" value="SPASM/twitch_domain_containing"/>
    <property type="match status" value="1"/>
</dbReference>
<dbReference type="GO" id="GO:0061798">
    <property type="term" value="F:GTP 3',8'-cyclase activity"/>
    <property type="evidence" value="ECO:0007669"/>
    <property type="project" value="UniProtKB-EC"/>
</dbReference>
<evidence type="ECO:0000259" key="14">
    <source>
        <dbReference type="PROSITE" id="PS51918"/>
    </source>
</evidence>
<dbReference type="SFLD" id="SFLDG01383">
    <property type="entry name" value="cyclic_pyranopterin_phosphate"/>
    <property type="match status" value="1"/>
</dbReference>
<dbReference type="SFLD" id="SFLDS00029">
    <property type="entry name" value="Radical_SAM"/>
    <property type="match status" value="1"/>
</dbReference>
<dbReference type="InterPro" id="IPR000385">
    <property type="entry name" value="MoaA_NifB_PqqE_Fe-S-bd_CS"/>
</dbReference>
<dbReference type="InterPro" id="IPR050105">
    <property type="entry name" value="MoCo_biosynth_MoaA/MoaC"/>
</dbReference>
<dbReference type="SFLD" id="SFLDG01386">
    <property type="entry name" value="main_SPASM_domain-containing"/>
    <property type="match status" value="1"/>
</dbReference>
<dbReference type="NCBIfam" id="TIGR02666">
    <property type="entry name" value="moaA"/>
    <property type="match status" value="1"/>
</dbReference>
<dbReference type="UniPathway" id="UPA00344"/>
<dbReference type="PANTHER" id="PTHR22960:SF0">
    <property type="entry name" value="MOLYBDENUM COFACTOR BIOSYNTHESIS PROTEIN 1"/>
    <property type="match status" value="1"/>
</dbReference>
<evidence type="ECO:0000256" key="13">
    <source>
        <dbReference type="SAM" id="MobiDB-lite"/>
    </source>
</evidence>
<evidence type="ECO:0000256" key="1">
    <source>
        <dbReference type="ARBA" id="ARBA00001966"/>
    </source>
</evidence>
<feature type="region of interest" description="Disordered" evidence="13">
    <location>
        <begin position="308"/>
        <end position="328"/>
    </location>
</feature>
<dbReference type="PANTHER" id="PTHR22960">
    <property type="entry name" value="MOLYBDOPTERIN COFACTOR SYNTHESIS PROTEIN A"/>
    <property type="match status" value="1"/>
</dbReference>
<comment type="caution">
    <text evidence="15">The sequence shown here is derived from an EMBL/GenBank/DDBJ whole genome shotgun (WGS) entry which is preliminary data.</text>
</comment>
<dbReference type="InterPro" id="IPR006638">
    <property type="entry name" value="Elp3/MiaA/NifB-like_rSAM"/>
</dbReference>
<keyword evidence="7" id="KW-0408">Iron</keyword>
<dbReference type="OrthoDB" id="9763993at2"/>